<keyword evidence="1" id="KW-0560">Oxidoreductase</keyword>
<accession>A0AAF0CDK8</accession>
<dbReference type="Gene3D" id="3.30.9.10">
    <property type="entry name" value="D-Amino Acid Oxidase, subunit A, domain 2"/>
    <property type="match status" value="1"/>
</dbReference>
<dbReference type="SUPFAM" id="SSF51905">
    <property type="entry name" value="FAD/NAD(P)-binding domain"/>
    <property type="match status" value="1"/>
</dbReference>
<dbReference type="Pfam" id="PF01266">
    <property type="entry name" value="DAO"/>
    <property type="match status" value="1"/>
</dbReference>
<reference evidence="3 4" key="2">
    <citation type="journal article" date="2022" name="Mar. Drugs">
        <title>Bioassay-Guided Fractionation Leads to the Detection of Cholic Acid Generated by the Rare Thalassomonas sp.</title>
        <authorList>
            <person name="Pheiffer F."/>
            <person name="Schneider Y.K."/>
            <person name="Hansen E.H."/>
            <person name="Andersen J.H."/>
            <person name="Isaksson J."/>
            <person name="Busche T."/>
            <person name="R C."/>
            <person name="Kalinowski J."/>
            <person name="Zyl L.V."/>
            <person name="Trindade M."/>
        </authorList>
    </citation>
    <scope>NUCLEOTIDE SEQUENCE [LARGE SCALE GENOMIC DNA]</scope>
    <source>
        <strain evidence="3 4">XOM25</strain>
    </source>
</reference>
<evidence type="ECO:0000256" key="1">
    <source>
        <dbReference type="ARBA" id="ARBA00023002"/>
    </source>
</evidence>
<dbReference type="PANTHER" id="PTHR13847:SF285">
    <property type="entry name" value="FAD DEPENDENT OXIDOREDUCTASE DOMAIN-CONTAINING PROTEIN"/>
    <property type="match status" value="1"/>
</dbReference>
<dbReference type="InterPro" id="IPR017715">
    <property type="entry name" value="NH2-phosphonate_OxRdtase"/>
</dbReference>
<dbReference type="KEGG" id="tvd:SG34_031460"/>
<evidence type="ECO:0000313" key="3">
    <source>
        <dbReference type="EMBL" id="WDE09283.1"/>
    </source>
</evidence>
<feature type="domain" description="FAD dependent oxidoreductase" evidence="2">
    <location>
        <begin position="32"/>
        <end position="391"/>
    </location>
</feature>
<organism evidence="3 4">
    <name type="scientific">Thalassomonas viridans</name>
    <dbReference type="NCBI Taxonomy" id="137584"/>
    <lineage>
        <taxon>Bacteria</taxon>
        <taxon>Pseudomonadati</taxon>
        <taxon>Pseudomonadota</taxon>
        <taxon>Gammaproteobacteria</taxon>
        <taxon>Alteromonadales</taxon>
        <taxon>Colwelliaceae</taxon>
        <taxon>Thalassomonas</taxon>
    </lineage>
</organism>
<dbReference type="EMBL" id="CP059734">
    <property type="protein sequence ID" value="WDE09283.1"/>
    <property type="molecule type" value="Genomic_DNA"/>
</dbReference>
<dbReference type="Proteomes" id="UP000032352">
    <property type="component" value="Chromosome pTvir"/>
</dbReference>
<dbReference type="InterPro" id="IPR006076">
    <property type="entry name" value="FAD-dep_OxRdtase"/>
</dbReference>
<dbReference type="GO" id="GO:0016491">
    <property type="term" value="F:oxidoreductase activity"/>
    <property type="evidence" value="ECO:0007669"/>
    <property type="project" value="UniProtKB-KW"/>
</dbReference>
<evidence type="ECO:0000313" key="4">
    <source>
        <dbReference type="Proteomes" id="UP000032352"/>
    </source>
</evidence>
<dbReference type="Gene3D" id="3.50.50.60">
    <property type="entry name" value="FAD/NAD(P)-binding domain"/>
    <property type="match status" value="1"/>
</dbReference>
<gene>
    <name evidence="3" type="ORF">SG34_031460</name>
</gene>
<dbReference type="PANTHER" id="PTHR13847">
    <property type="entry name" value="SARCOSINE DEHYDROGENASE-RELATED"/>
    <property type="match status" value="1"/>
</dbReference>
<reference evidence="3 4" key="1">
    <citation type="journal article" date="2015" name="Genome Announc.">
        <title>Draft Genome Sequences of Marine Isolates of Thalassomonas viridans and Thalassomonas actiniarum.</title>
        <authorList>
            <person name="Olonade I."/>
            <person name="van Zyl L.J."/>
            <person name="Trindade M."/>
        </authorList>
    </citation>
    <scope>NUCLEOTIDE SEQUENCE [LARGE SCALE GENOMIC DNA]</scope>
    <source>
        <strain evidence="3 4">XOM25</strain>
    </source>
</reference>
<evidence type="ECO:0000259" key="2">
    <source>
        <dbReference type="Pfam" id="PF01266"/>
    </source>
</evidence>
<dbReference type="RefSeq" id="WP_044837588.1">
    <property type="nucleotide sequence ID" value="NZ_CP059734.1"/>
</dbReference>
<keyword evidence="4" id="KW-1185">Reference proteome</keyword>
<protein>
    <submittedName>
        <fullName evidence="3">FAD-dependent oxidoreductase</fullName>
    </submittedName>
</protein>
<sequence>MTPAFQPFWFDQAITAQGEFSLPALTTETSADVAIVGGGFTGLWTAIKIKQQSPKTQVVIIEKDRCGQGASGRNGGCMLTFSTKYASLAKHYGHDEALRLIRLSEQAVFDIENFCQQHNIDAEIRLDGSLYTATNSSQAKQLNGLYDFLKQRGVNGWHKDHSRQVRGGSQKNLDAIFNPAAGSLQPARLVLGLVKVALSLGVNIYQHTPLTRLERTNPVVLKTPSGSIRCNKCVLATNAWTPELVGELKRSIVLVSSDMLITEPMPELLKKAQLNHGMAVADSRIFVHYYRTTPDGRLMLGKGGNYFSYGNKMRPRFDLPSRYQGQLRQAFTSFFPALPQAFARSWTGASDRSATGLPFFGALKDNPNIFYGLGYSGNGVVQSFLGGDFLSSLVLDLDNSWSRSPMAQGPLGHFPPEPILSLGANMVKSAVKRKERMEDLEQQAYWLDCQLAKLAASAGKADKNN</sequence>
<name>A0AAF0CDK8_9GAMM</name>
<dbReference type="InterPro" id="IPR036188">
    <property type="entry name" value="FAD/NAD-bd_sf"/>
</dbReference>
<proteinExistence type="predicted"/>
<dbReference type="AlphaFoldDB" id="A0AAF0CDK8"/>
<dbReference type="NCBIfam" id="TIGR03329">
    <property type="entry name" value="Phn_aa_oxid"/>
    <property type="match status" value="1"/>
</dbReference>
<dbReference type="GO" id="GO:0005737">
    <property type="term" value="C:cytoplasm"/>
    <property type="evidence" value="ECO:0007669"/>
    <property type="project" value="TreeGrafter"/>
</dbReference>